<dbReference type="Pfam" id="PF03704">
    <property type="entry name" value="BTAD"/>
    <property type="match status" value="1"/>
</dbReference>
<feature type="domain" description="Bacterial transcriptional activator" evidence="3">
    <location>
        <begin position="116"/>
        <end position="260"/>
    </location>
</feature>
<dbReference type="EMBL" id="JACHXG010000002">
    <property type="protein sequence ID" value="MBB3087989.1"/>
    <property type="molecule type" value="Genomic_DNA"/>
</dbReference>
<accession>A0A7W5A262</accession>
<evidence type="ECO:0000256" key="1">
    <source>
        <dbReference type="ARBA" id="ARBA00022741"/>
    </source>
</evidence>
<comment type="caution">
    <text evidence="4">The sequence shown here is derived from an EMBL/GenBank/DDBJ whole genome shotgun (WGS) entry which is preliminary data.</text>
</comment>
<dbReference type="Pfam" id="PF13191">
    <property type="entry name" value="AAA_16"/>
    <property type="match status" value="1"/>
</dbReference>
<dbReference type="Proteomes" id="UP000577707">
    <property type="component" value="Unassembled WGS sequence"/>
</dbReference>
<dbReference type="InterPro" id="IPR027417">
    <property type="entry name" value="P-loop_NTPase"/>
</dbReference>
<dbReference type="GO" id="GO:0005737">
    <property type="term" value="C:cytoplasm"/>
    <property type="evidence" value="ECO:0007669"/>
    <property type="project" value="TreeGrafter"/>
</dbReference>
<dbReference type="InterPro" id="IPR036388">
    <property type="entry name" value="WH-like_DNA-bd_sf"/>
</dbReference>
<dbReference type="AlphaFoldDB" id="A0A7W5A262"/>
<evidence type="ECO:0000259" key="3">
    <source>
        <dbReference type="SMART" id="SM01043"/>
    </source>
</evidence>
<dbReference type="GO" id="GO:0003677">
    <property type="term" value="F:DNA binding"/>
    <property type="evidence" value="ECO:0007669"/>
    <property type="project" value="UniProtKB-KW"/>
</dbReference>
<dbReference type="InterPro" id="IPR011990">
    <property type="entry name" value="TPR-like_helical_dom_sf"/>
</dbReference>
<dbReference type="RefSeq" id="WP_183542698.1">
    <property type="nucleotide sequence ID" value="NZ_BMQT01000004.1"/>
</dbReference>
<dbReference type="GO" id="GO:0005524">
    <property type="term" value="F:ATP binding"/>
    <property type="evidence" value="ECO:0007669"/>
    <property type="project" value="UniProtKB-KW"/>
</dbReference>
<protein>
    <submittedName>
        <fullName evidence="4">DNA-binding SARP family transcriptional activator</fullName>
    </submittedName>
</protein>
<name>A0A7W5A262_9ACTN</name>
<keyword evidence="2" id="KW-0067">ATP-binding</keyword>
<dbReference type="GO" id="GO:0004016">
    <property type="term" value="F:adenylate cyclase activity"/>
    <property type="evidence" value="ECO:0007669"/>
    <property type="project" value="TreeGrafter"/>
</dbReference>
<dbReference type="SUPFAM" id="SSF48452">
    <property type="entry name" value="TPR-like"/>
    <property type="match status" value="2"/>
</dbReference>
<dbReference type="SUPFAM" id="SSF52540">
    <property type="entry name" value="P-loop containing nucleoside triphosphate hydrolases"/>
    <property type="match status" value="1"/>
</dbReference>
<reference evidence="4 5" key="1">
    <citation type="submission" date="2020-08" db="EMBL/GenBank/DDBJ databases">
        <title>Genomic Encyclopedia of Type Strains, Phase III (KMG-III): the genomes of soil and plant-associated and newly described type strains.</title>
        <authorList>
            <person name="Whitman W."/>
        </authorList>
    </citation>
    <scope>NUCLEOTIDE SEQUENCE [LARGE SCALE GENOMIC DNA]</scope>
    <source>
        <strain evidence="4 5">CECT 3302</strain>
    </source>
</reference>
<evidence type="ECO:0000256" key="2">
    <source>
        <dbReference type="ARBA" id="ARBA00022840"/>
    </source>
</evidence>
<dbReference type="SMART" id="SM01043">
    <property type="entry name" value="BTAD"/>
    <property type="match status" value="1"/>
</dbReference>
<keyword evidence="5" id="KW-1185">Reference proteome</keyword>
<keyword evidence="1" id="KW-0547">Nucleotide-binding</keyword>
<sequence length="1114" mass="118404">MDERHDPPAPLLRLHLLDGFRVTRDGGPPLPEKWPRPSARALVKLLAVTPDHRLHREQVMETCWPGIDAQAAIGSLRVALHAARHALEPELAPRAASSYLVADGPMLALDPATVRIDADRAEEAGLAALRANGEAADGGDDALARALALFTGDLLPEDRYEPWTEARRDQIAELRDRLRLRLADVRLAAGEPRDAVALAEQVLAGSPADEAAHRVVIEAALRQGLRRQAVAQYHRCRRAMDAELGVRPGPAIERLHREALTEAPARVPAAPGLPAPVLAATAAPLRGRETVLGRLAAPGRPPVVLLTGEAGVGKTRLAAEAAARAAASGAAVLWGVGREPEGGAPYGMLAEALDRWFAGCDAAERADVGAEYPELAALLPSLGQVPADGERTPEEERDGLFRAGALVLGALAAERPVLVVLDDLQAGDAGTFRLLGHLARHAADRGTDLGFLATYRAEELPEGDPRRKVIASLIRQGLCVTEWLDGLDEEACVAMVRDAVPPADRNEDTLRRAWRLSRGNPLFALELARGPGTGTTGDLQTPDGVGQAVGLRLDRLDLDTRRIVEAIAVVGGEVALTELLDVARHGLEPPVAGSSVADAVERAIAASLVEERQVVVSGQGEDGLAFRHPVVRLTCYERLSGVRRRQLHAAVAEAVLRRRPDAVDTLAVHFARADDPRAGEYLRRAAERAAALYANDAADRYYRDLVTRLDVDAARARLAHGHVLYRMGQFVRAAETLRIAIDELGRRGEESECVLGTALLAQTLLRLGEVAGAAEVLADRPLGAGVAAEAAADHALAWSILRRLQGRYDDGYDAALRALRAAEEVPGAARHGLVARAYVSQATNLGLAGRSAESRAAADRALAPAEAYGEPTLLVAVLSTLRENARRHGRLRRAVELGDRALELALRSGDPSSAAFERANLSEIRLLLGEGDAACELAEQAVAAAEWEETWCLPYALAALAAVRSEAGRHDDAAALLARAEDAVTTAGDLQARQVVRTALAEHHLATGEPEAALASIAETTDVPVLLARAQFAAENIEEAHRVAAAEVERACQAGEHLDEVDATVVLALASSRLGRGADAEVLLAAAEQLADDLPYPAARRRAAEARRALVSRG</sequence>
<gene>
    <name evidence="4" type="ORF">FHS12_000922</name>
</gene>
<dbReference type="InterPro" id="IPR041664">
    <property type="entry name" value="AAA_16"/>
</dbReference>
<proteinExistence type="predicted"/>
<evidence type="ECO:0000313" key="4">
    <source>
        <dbReference type="EMBL" id="MBB3087989.1"/>
    </source>
</evidence>
<dbReference type="Gene3D" id="3.40.50.300">
    <property type="entry name" value="P-loop containing nucleotide triphosphate hydrolases"/>
    <property type="match status" value="1"/>
</dbReference>
<dbReference type="PANTHER" id="PTHR16305:SF28">
    <property type="entry name" value="GUANYLATE CYCLASE DOMAIN-CONTAINING PROTEIN"/>
    <property type="match status" value="1"/>
</dbReference>
<dbReference type="InterPro" id="IPR005158">
    <property type="entry name" value="BTAD"/>
</dbReference>
<dbReference type="Gene3D" id="1.10.10.10">
    <property type="entry name" value="Winged helix-like DNA-binding domain superfamily/Winged helix DNA-binding domain"/>
    <property type="match status" value="1"/>
</dbReference>
<organism evidence="4 5">
    <name type="scientific">Nocardioides albus</name>
    <dbReference type="NCBI Taxonomy" id="1841"/>
    <lineage>
        <taxon>Bacteria</taxon>
        <taxon>Bacillati</taxon>
        <taxon>Actinomycetota</taxon>
        <taxon>Actinomycetes</taxon>
        <taxon>Propionibacteriales</taxon>
        <taxon>Nocardioidaceae</taxon>
        <taxon>Nocardioides</taxon>
    </lineage>
</organism>
<keyword evidence="4" id="KW-0238">DNA-binding</keyword>
<dbReference type="PANTHER" id="PTHR16305">
    <property type="entry name" value="TESTICULAR SOLUBLE ADENYLYL CYCLASE"/>
    <property type="match status" value="1"/>
</dbReference>
<evidence type="ECO:0000313" key="5">
    <source>
        <dbReference type="Proteomes" id="UP000577707"/>
    </source>
</evidence>
<dbReference type="Gene3D" id="1.25.40.10">
    <property type="entry name" value="Tetratricopeptide repeat domain"/>
    <property type="match status" value="2"/>
</dbReference>